<name>D0LJG1_HALO1</name>
<dbReference type="SUPFAM" id="SSF53756">
    <property type="entry name" value="UDP-Glycosyltransferase/glycogen phosphorylase"/>
    <property type="match status" value="1"/>
</dbReference>
<evidence type="ECO:0000313" key="4">
    <source>
        <dbReference type="Proteomes" id="UP000001880"/>
    </source>
</evidence>
<dbReference type="HOGENOM" id="CLU_460630_0_0_7"/>
<organism evidence="3 4">
    <name type="scientific">Haliangium ochraceum (strain DSM 14365 / JCM 11303 / SMP-2)</name>
    <dbReference type="NCBI Taxonomy" id="502025"/>
    <lineage>
        <taxon>Bacteria</taxon>
        <taxon>Pseudomonadati</taxon>
        <taxon>Myxococcota</taxon>
        <taxon>Polyangia</taxon>
        <taxon>Haliangiales</taxon>
        <taxon>Kofleriaceae</taxon>
        <taxon>Haliangium</taxon>
    </lineage>
</organism>
<evidence type="ECO:0000256" key="1">
    <source>
        <dbReference type="SAM" id="MobiDB-lite"/>
    </source>
</evidence>
<dbReference type="CDD" id="cd03801">
    <property type="entry name" value="GT4_PimA-like"/>
    <property type="match status" value="1"/>
</dbReference>
<feature type="region of interest" description="Disordered" evidence="1">
    <location>
        <begin position="414"/>
        <end position="592"/>
    </location>
</feature>
<dbReference type="EMBL" id="CP001804">
    <property type="protein sequence ID" value="ACY16535.1"/>
    <property type="molecule type" value="Genomic_DNA"/>
</dbReference>
<proteinExistence type="predicted"/>
<dbReference type="Proteomes" id="UP000001880">
    <property type="component" value="Chromosome"/>
</dbReference>
<accession>D0LJG1</accession>
<dbReference type="STRING" id="502025.Hoch_4036"/>
<dbReference type="Gene3D" id="3.40.50.2000">
    <property type="entry name" value="Glycogen Phosphorylase B"/>
    <property type="match status" value="2"/>
</dbReference>
<dbReference type="AlphaFoldDB" id="D0LJG1"/>
<feature type="compositionally biased region" description="Pro residues" evidence="1">
    <location>
        <begin position="524"/>
        <end position="534"/>
    </location>
</feature>
<reference evidence="3 4" key="1">
    <citation type="journal article" date="2010" name="Stand. Genomic Sci.">
        <title>Complete genome sequence of Haliangium ochraceum type strain (SMP-2).</title>
        <authorList>
            <consortium name="US DOE Joint Genome Institute (JGI-PGF)"/>
            <person name="Ivanova N."/>
            <person name="Daum C."/>
            <person name="Lang E."/>
            <person name="Abt B."/>
            <person name="Kopitz M."/>
            <person name="Saunders E."/>
            <person name="Lapidus A."/>
            <person name="Lucas S."/>
            <person name="Glavina Del Rio T."/>
            <person name="Nolan M."/>
            <person name="Tice H."/>
            <person name="Copeland A."/>
            <person name="Cheng J.F."/>
            <person name="Chen F."/>
            <person name="Bruce D."/>
            <person name="Goodwin L."/>
            <person name="Pitluck S."/>
            <person name="Mavromatis K."/>
            <person name="Pati A."/>
            <person name="Mikhailova N."/>
            <person name="Chen A."/>
            <person name="Palaniappan K."/>
            <person name="Land M."/>
            <person name="Hauser L."/>
            <person name="Chang Y.J."/>
            <person name="Jeffries C.D."/>
            <person name="Detter J.C."/>
            <person name="Brettin T."/>
            <person name="Rohde M."/>
            <person name="Goker M."/>
            <person name="Bristow J."/>
            <person name="Markowitz V."/>
            <person name="Eisen J.A."/>
            <person name="Hugenholtz P."/>
            <person name="Kyrpides N.C."/>
            <person name="Klenk H.P."/>
        </authorList>
    </citation>
    <scope>NUCLEOTIDE SEQUENCE [LARGE SCALE GENOMIC DNA]</scope>
    <source>
        <strain evidence="4">DSM 14365 / CIP 107738 / JCM 11303 / AJ 13395 / SMP-2</strain>
    </source>
</reference>
<dbReference type="KEGG" id="hoh:Hoch_4036"/>
<feature type="compositionally biased region" description="Acidic residues" evidence="1">
    <location>
        <begin position="471"/>
        <end position="496"/>
    </location>
</feature>
<keyword evidence="4" id="KW-1185">Reference proteome</keyword>
<protein>
    <submittedName>
        <fullName evidence="3">Glycosyl transferase group 1</fullName>
    </submittedName>
</protein>
<sequence>MSRILMTGFFCLPAPDRVAVQMHHLLRALSRHHEVDVLVARADDHAYVERSGGASILRVPTREDSIDGRLASFRRALRRQLGSADYDLVHFRDGWCGSVVVELRQRYGYITVFDAARAPLAGPPILDLEVSAALARDEELCLQQADHVLVPTALARAHLLEQRGAGVHLVPPGVDVDLFDWLPARPGPPLVLYAGAVEAGRGLRVLLRAFARLAPHSDARLVIAGRPSGNAASSLNAAIAELGIEERVTLEPAVANEDMPELIARAAVCVAPSAAEVSVQPMALYPTKILEYMACRRAVVAARRGAASLLIEDGVHGVLFRPGDAEDLADKLLLVLEDAALRERLAAAGYRRVRDEHTASNTRRAVRAAYAGMQVDTSEYRTLTLSSVDIIAPELPGSLPEGSVRVVELAGGNRATTDEESVLPRAFGPVANLDTLTDGRGPQAASDAGPTRERPSLQTRDTYRMPAFEVAELEPEGEGEGEDEDEIRADTDPVDEDRDRDRDGDEVGAHADVVGAVAAAIASPTPPPPPPPPRARAAARSRDARSERDSLSAAGELEVRPVRVPLSPDERPTTPSMPAIQIPDDDLGDEPA</sequence>
<dbReference type="eggNOG" id="COG0438">
    <property type="taxonomic scope" value="Bacteria"/>
</dbReference>
<dbReference type="GO" id="GO:0016757">
    <property type="term" value="F:glycosyltransferase activity"/>
    <property type="evidence" value="ECO:0007669"/>
    <property type="project" value="TreeGrafter"/>
</dbReference>
<keyword evidence="3" id="KW-0808">Transferase</keyword>
<feature type="compositionally biased region" description="Low complexity" evidence="1">
    <location>
        <begin position="510"/>
        <end position="523"/>
    </location>
</feature>
<dbReference type="PANTHER" id="PTHR12526:SF636">
    <property type="entry name" value="BLL3647 PROTEIN"/>
    <property type="match status" value="1"/>
</dbReference>
<evidence type="ECO:0000313" key="3">
    <source>
        <dbReference type="EMBL" id="ACY16535.1"/>
    </source>
</evidence>
<feature type="compositionally biased region" description="Basic and acidic residues" evidence="1">
    <location>
        <begin position="540"/>
        <end position="550"/>
    </location>
</feature>
<dbReference type="OrthoDB" id="9815351at2"/>
<evidence type="ECO:0000259" key="2">
    <source>
        <dbReference type="Pfam" id="PF13439"/>
    </source>
</evidence>
<dbReference type="RefSeq" id="WP_012829133.1">
    <property type="nucleotide sequence ID" value="NC_013440.1"/>
</dbReference>
<dbReference type="PANTHER" id="PTHR12526">
    <property type="entry name" value="GLYCOSYLTRANSFERASE"/>
    <property type="match status" value="1"/>
</dbReference>
<dbReference type="Pfam" id="PF13692">
    <property type="entry name" value="Glyco_trans_1_4"/>
    <property type="match status" value="1"/>
</dbReference>
<dbReference type="Pfam" id="PF13439">
    <property type="entry name" value="Glyco_transf_4"/>
    <property type="match status" value="1"/>
</dbReference>
<dbReference type="InterPro" id="IPR028098">
    <property type="entry name" value="Glyco_trans_4-like_N"/>
</dbReference>
<feature type="compositionally biased region" description="Basic and acidic residues" evidence="1">
    <location>
        <begin position="497"/>
        <end position="509"/>
    </location>
</feature>
<feature type="domain" description="Glycosyltransferase subfamily 4-like N-terminal" evidence="2">
    <location>
        <begin position="18"/>
        <end position="177"/>
    </location>
</feature>
<gene>
    <name evidence="3" type="ordered locus">Hoch_4036</name>
</gene>
<feature type="compositionally biased region" description="Acidic residues" evidence="1">
    <location>
        <begin position="583"/>
        <end position="592"/>
    </location>
</feature>